<evidence type="ECO:0000313" key="2">
    <source>
        <dbReference type="EMBL" id="PIE33485.1"/>
    </source>
</evidence>
<protein>
    <submittedName>
        <fullName evidence="2">Electron transfer flavoprotein subunit beta</fullName>
    </submittedName>
</protein>
<dbReference type="Proteomes" id="UP000230821">
    <property type="component" value="Unassembled WGS sequence"/>
</dbReference>
<dbReference type="Gene3D" id="3.40.50.620">
    <property type="entry name" value="HUPs"/>
    <property type="match status" value="1"/>
</dbReference>
<dbReference type="InterPro" id="IPR014730">
    <property type="entry name" value="ETF_a/b_N"/>
</dbReference>
<name>A0A2G6KCX1_9BACT</name>
<dbReference type="AlphaFoldDB" id="A0A2G6KCX1"/>
<dbReference type="PANTHER" id="PTHR21294">
    <property type="entry name" value="ELECTRON TRANSFER FLAVOPROTEIN BETA-SUBUNIT"/>
    <property type="match status" value="1"/>
</dbReference>
<organism evidence="2 3">
    <name type="scientific">candidate division KSB3 bacterium</name>
    <dbReference type="NCBI Taxonomy" id="2044937"/>
    <lineage>
        <taxon>Bacteria</taxon>
        <taxon>candidate division KSB3</taxon>
    </lineage>
</organism>
<proteinExistence type="predicted"/>
<dbReference type="InterPro" id="IPR012255">
    <property type="entry name" value="ETF_b"/>
</dbReference>
<feature type="domain" description="Electron transfer flavoprotein alpha/beta-subunit N-terminal" evidence="1">
    <location>
        <begin position="26"/>
        <end position="213"/>
    </location>
</feature>
<evidence type="ECO:0000313" key="3">
    <source>
        <dbReference type="Proteomes" id="UP000230821"/>
    </source>
</evidence>
<dbReference type="Pfam" id="PF01012">
    <property type="entry name" value="ETF"/>
    <property type="match status" value="1"/>
</dbReference>
<accession>A0A2G6KCX1</accession>
<reference evidence="2 3" key="1">
    <citation type="submission" date="2017-10" db="EMBL/GenBank/DDBJ databases">
        <title>Novel microbial diversity and functional potential in the marine mammal oral microbiome.</title>
        <authorList>
            <person name="Dudek N.K."/>
            <person name="Sun C.L."/>
            <person name="Burstein D."/>
            <person name="Kantor R.S."/>
            <person name="Aliaga Goltsman D.S."/>
            <person name="Bik E.M."/>
            <person name="Thomas B.C."/>
            <person name="Banfield J.F."/>
            <person name="Relman D.A."/>
        </authorList>
    </citation>
    <scope>NUCLEOTIDE SEQUENCE [LARGE SCALE GENOMIC DNA]</scope>
    <source>
        <strain evidence="2">DOLJORAL78_47_16</strain>
    </source>
</reference>
<evidence type="ECO:0000259" key="1">
    <source>
        <dbReference type="SMART" id="SM00893"/>
    </source>
</evidence>
<dbReference type="EMBL" id="PDSK01000098">
    <property type="protein sequence ID" value="PIE33485.1"/>
    <property type="molecule type" value="Genomic_DNA"/>
</dbReference>
<dbReference type="SMART" id="SM00893">
    <property type="entry name" value="ETF"/>
    <property type="match status" value="1"/>
</dbReference>
<sequence>MEYKIIVLVKQVPDTQNITGEAMKEDGTVNRAALPAIFNPEDLNALEEAIKIKEQYGGTVTVITMGPPNATEVLRSSLFRGADRVILLSDRKFAGADTLATSYALCLAIKKLGDYDIVLCGRQAIDGDTAQVGPQTAEKLGINQMTCVDKIVDIKNRTITTERSIEGGFEVVKAKLPILLTITDEANTPRPPSAKKVLAYKHAVTTAEYNNYDDEYLRSAEIEKTQAIIQLWDHQEIGATLEKCGLSGSPTKVKQIESVVLEAGAFKNIENSTSGLETLLKELMDEHIIG</sequence>
<dbReference type="GO" id="GO:0009055">
    <property type="term" value="F:electron transfer activity"/>
    <property type="evidence" value="ECO:0007669"/>
    <property type="project" value="InterPro"/>
</dbReference>
<comment type="caution">
    <text evidence="2">The sequence shown here is derived from an EMBL/GenBank/DDBJ whole genome shotgun (WGS) entry which is preliminary data.</text>
</comment>
<dbReference type="PANTHER" id="PTHR21294:SF17">
    <property type="entry name" value="PROTEIN FIXA"/>
    <property type="match status" value="1"/>
</dbReference>
<dbReference type="CDD" id="cd01714">
    <property type="entry name" value="ETF_beta"/>
    <property type="match status" value="1"/>
</dbReference>
<dbReference type="SUPFAM" id="SSF52402">
    <property type="entry name" value="Adenine nucleotide alpha hydrolases-like"/>
    <property type="match status" value="1"/>
</dbReference>
<dbReference type="InterPro" id="IPR033948">
    <property type="entry name" value="ETF_beta_N"/>
</dbReference>
<dbReference type="InterPro" id="IPR014729">
    <property type="entry name" value="Rossmann-like_a/b/a_fold"/>
</dbReference>
<gene>
    <name evidence="2" type="ORF">CSA56_11575</name>
</gene>
<dbReference type="PIRSF" id="PIRSF000090">
    <property type="entry name" value="Beta-ETF"/>
    <property type="match status" value="1"/>
</dbReference>